<dbReference type="GO" id="GO:0030674">
    <property type="term" value="F:protein-macromolecule adaptor activity"/>
    <property type="evidence" value="ECO:0007669"/>
    <property type="project" value="InterPro"/>
</dbReference>
<sequence length="400" mass="43442" precursor="true">MLPNRFQRLCAFSIAIVPLVFLPTRFVSADTWTDKTGQYKVEAEYAGVEGASVVLRKSDGSTIKVPINRLSDASRAQAKKLYDAAKTPSTGSQPAAPANPSSTSRALIARKLKFNAPVAPAIPALPSFPENASLQETVDFVVAQFQAGHPEVFWHALPAEVRNKIDSQEIRTAMNKSQGNDQKATEEVVGVALKVVQILVTKKQFIMNSPMMAQVPPPMMPMIRQGYDPTVGTVFETVMLIDSLNRESEQRTITEILDERGPKLGAHIKGLLKMAPPGMVSSVMDGIQVEQQSSNSGIIRVPNQEGGLDETEMVVLGGRWVPKDMAVAWDASKDNLVEMMDSPEQMQGNPFSGQAASQMVIMANGILDPMLAANSQAEFNQAVMQVMNMAQMFMPAGLPQ</sequence>
<accession>A0A517ST25</accession>
<evidence type="ECO:0000313" key="3">
    <source>
        <dbReference type="EMBL" id="QDT59270.1"/>
    </source>
</evidence>
<gene>
    <name evidence="3" type="ORF">SV7mr_17770</name>
</gene>
<feature type="signal peptide" evidence="1">
    <location>
        <begin position="1"/>
        <end position="29"/>
    </location>
</feature>
<evidence type="ECO:0000259" key="2">
    <source>
        <dbReference type="Pfam" id="PF03983"/>
    </source>
</evidence>
<dbReference type="GO" id="GO:0042802">
    <property type="term" value="F:identical protein binding"/>
    <property type="evidence" value="ECO:0007669"/>
    <property type="project" value="InterPro"/>
</dbReference>
<dbReference type="InterPro" id="IPR007131">
    <property type="entry name" value="SHD1"/>
</dbReference>
<evidence type="ECO:0000256" key="1">
    <source>
        <dbReference type="SAM" id="SignalP"/>
    </source>
</evidence>
<dbReference type="Pfam" id="PF03983">
    <property type="entry name" value="SHD1"/>
    <property type="match status" value="1"/>
</dbReference>
<dbReference type="AlphaFoldDB" id="A0A517ST25"/>
<protein>
    <recommendedName>
        <fullName evidence="2">SLA1 homology domain-containing protein</fullName>
    </recommendedName>
</protein>
<evidence type="ECO:0000313" key="4">
    <source>
        <dbReference type="Proteomes" id="UP000315003"/>
    </source>
</evidence>
<dbReference type="RefSeq" id="WP_419188266.1">
    <property type="nucleotide sequence ID" value="NZ_CP036272.1"/>
</dbReference>
<keyword evidence="1" id="KW-0732">Signal</keyword>
<feature type="chain" id="PRO_5022239806" description="SLA1 homology domain-containing protein" evidence="1">
    <location>
        <begin position="30"/>
        <end position="400"/>
    </location>
</feature>
<name>A0A517ST25_9BACT</name>
<proteinExistence type="predicted"/>
<feature type="domain" description="SLA1 homology" evidence="2">
    <location>
        <begin position="31"/>
        <end position="72"/>
    </location>
</feature>
<organism evidence="3 4">
    <name type="scientific">Stieleria bergensis</name>
    <dbReference type="NCBI Taxonomy" id="2528025"/>
    <lineage>
        <taxon>Bacteria</taxon>
        <taxon>Pseudomonadati</taxon>
        <taxon>Planctomycetota</taxon>
        <taxon>Planctomycetia</taxon>
        <taxon>Pirellulales</taxon>
        <taxon>Pirellulaceae</taxon>
        <taxon>Stieleria</taxon>
    </lineage>
</organism>
<reference evidence="3 4" key="1">
    <citation type="submission" date="2019-02" db="EMBL/GenBank/DDBJ databases">
        <title>Deep-cultivation of Planctomycetes and their phenomic and genomic characterization uncovers novel biology.</title>
        <authorList>
            <person name="Wiegand S."/>
            <person name="Jogler M."/>
            <person name="Boedeker C."/>
            <person name="Pinto D."/>
            <person name="Vollmers J."/>
            <person name="Rivas-Marin E."/>
            <person name="Kohn T."/>
            <person name="Peeters S.H."/>
            <person name="Heuer A."/>
            <person name="Rast P."/>
            <person name="Oberbeckmann S."/>
            <person name="Bunk B."/>
            <person name="Jeske O."/>
            <person name="Meyerdierks A."/>
            <person name="Storesund J.E."/>
            <person name="Kallscheuer N."/>
            <person name="Luecker S."/>
            <person name="Lage O.M."/>
            <person name="Pohl T."/>
            <person name="Merkel B.J."/>
            <person name="Hornburger P."/>
            <person name="Mueller R.-W."/>
            <person name="Bruemmer F."/>
            <person name="Labrenz M."/>
            <person name="Spormann A.M."/>
            <person name="Op den Camp H."/>
            <person name="Overmann J."/>
            <person name="Amann R."/>
            <person name="Jetten M.S.M."/>
            <person name="Mascher T."/>
            <person name="Medema M.H."/>
            <person name="Devos D.P."/>
            <person name="Kaster A.-K."/>
            <person name="Ovreas L."/>
            <person name="Rohde M."/>
            <person name="Galperin M.Y."/>
            <person name="Jogler C."/>
        </authorList>
    </citation>
    <scope>NUCLEOTIDE SEQUENCE [LARGE SCALE GENOMIC DNA]</scope>
    <source>
        <strain evidence="3 4">SV_7m_r</strain>
    </source>
</reference>
<keyword evidence="4" id="KW-1185">Reference proteome</keyword>
<dbReference type="GO" id="GO:0043130">
    <property type="term" value="F:ubiquitin binding"/>
    <property type="evidence" value="ECO:0007669"/>
    <property type="project" value="InterPro"/>
</dbReference>
<dbReference type="Gene3D" id="2.30.30.700">
    <property type="entry name" value="SLA1 homology domain 1"/>
    <property type="match status" value="1"/>
</dbReference>
<dbReference type="GO" id="GO:0008092">
    <property type="term" value="F:cytoskeletal protein binding"/>
    <property type="evidence" value="ECO:0007669"/>
    <property type="project" value="InterPro"/>
</dbReference>
<dbReference type="EMBL" id="CP036272">
    <property type="protein sequence ID" value="QDT59270.1"/>
    <property type="molecule type" value="Genomic_DNA"/>
</dbReference>
<dbReference type="Proteomes" id="UP000315003">
    <property type="component" value="Chromosome"/>
</dbReference>